<keyword evidence="2" id="KW-1185">Reference proteome</keyword>
<proteinExistence type="predicted"/>
<organism evidence="1 2">
    <name type="scientific">Calothrix parasitica NIES-267</name>
    <dbReference type="NCBI Taxonomy" id="1973488"/>
    <lineage>
        <taxon>Bacteria</taxon>
        <taxon>Bacillati</taxon>
        <taxon>Cyanobacteriota</taxon>
        <taxon>Cyanophyceae</taxon>
        <taxon>Nostocales</taxon>
        <taxon>Calotrichaceae</taxon>
        <taxon>Calothrix</taxon>
    </lineage>
</organism>
<evidence type="ECO:0000313" key="2">
    <source>
        <dbReference type="Proteomes" id="UP000218418"/>
    </source>
</evidence>
<evidence type="ECO:0000313" key="1">
    <source>
        <dbReference type="EMBL" id="BAY80655.1"/>
    </source>
</evidence>
<dbReference type="Proteomes" id="UP000218418">
    <property type="component" value="Chromosome"/>
</dbReference>
<sequence>MHIISKTRLKEAYEKHSDAEASIKTWTKIAKSQTWNSFNDIKENSPFSPDKVKNFVVFNIGGNNYRLIVYIDYQKGIIFIRDFLTHAEYDKDKWKNDEWFDS</sequence>
<dbReference type="GO" id="GO:0110001">
    <property type="term" value="C:toxin-antitoxin complex"/>
    <property type="evidence" value="ECO:0007669"/>
    <property type="project" value="InterPro"/>
</dbReference>
<dbReference type="OrthoDB" id="9799912at2"/>
<dbReference type="InterPro" id="IPR018669">
    <property type="entry name" value="Toxin_HigB"/>
</dbReference>
<accession>A0A1Z4LHD4</accession>
<gene>
    <name evidence="1" type="ORF">NIES267_01120</name>
</gene>
<dbReference type="Pfam" id="PF09907">
    <property type="entry name" value="HigB_toxin"/>
    <property type="match status" value="1"/>
</dbReference>
<dbReference type="AlphaFoldDB" id="A0A1Z4LHD4"/>
<dbReference type="GO" id="GO:0003723">
    <property type="term" value="F:RNA binding"/>
    <property type="evidence" value="ECO:0007669"/>
    <property type="project" value="InterPro"/>
</dbReference>
<evidence type="ECO:0008006" key="3">
    <source>
        <dbReference type="Google" id="ProtNLM"/>
    </source>
</evidence>
<name>A0A1Z4LHD4_9CYAN</name>
<reference evidence="1 2" key="1">
    <citation type="submission" date="2017-06" db="EMBL/GenBank/DDBJ databases">
        <title>Genome sequencing of cyanobaciteial culture collection at National Institute for Environmental Studies (NIES).</title>
        <authorList>
            <person name="Hirose Y."/>
            <person name="Shimura Y."/>
            <person name="Fujisawa T."/>
            <person name="Nakamura Y."/>
            <person name="Kawachi M."/>
        </authorList>
    </citation>
    <scope>NUCLEOTIDE SEQUENCE [LARGE SCALE GENOMIC DNA]</scope>
    <source>
        <strain evidence="1 2">NIES-267</strain>
    </source>
</reference>
<protein>
    <recommendedName>
        <fullName evidence="3">Type II toxin-antitoxin system HigB family toxin</fullName>
    </recommendedName>
</protein>
<dbReference type="EMBL" id="AP018227">
    <property type="protein sequence ID" value="BAY80655.1"/>
    <property type="molecule type" value="Genomic_DNA"/>
</dbReference>
<dbReference type="GO" id="GO:0004519">
    <property type="term" value="F:endonuclease activity"/>
    <property type="evidence" value="ECO:0007669"/>
    <property type="project" value="InterPro"/>
</dbReference>